<evidence type="ECO:0000256" key="7">
    <source>
        <dbReference type="PIRSR" id="PIRSR001109-2"/>
    </source>
</evidence>
<accession>A0A9X1T7T4</accession>
<dbReference type="EMBL" id="JAJTTA010000001">
    <property type="protein sequence ID" value="MCF0039021.1"/>
    <property type="molecule type" value="Genomic_DNA"/>
</dbReference>
<dbReference type="NCBIfam" id="NF004005">
    <property type="entry name" value="PRK05476.2-3"/>
    <property type="match status" value="1"/>
</dbReference>
<dbReference type="CDD" id="cd00401">
    <property type="entry name" value="SAHH"/>
    <property type="match status" value="1"/>
</dbReference>
<dbReference type="Gene3D" id="3.40.50.720">
    <property type="entry name" value="NAD(P)-binding Rossmann-like Domain"/>
    <property type="match status" value="1"/>
</dbReference>
<comment type="function">
    <text evidence="5">May play a key role in the regulation of the intracellular concentration of adenosylhomocysteine.</text>
</comment>
<dbReference type="GO" id="GO:0006730">
    <property type="term" value="P:one-carbon metabolic process"/>
    <property type="evidence" value="ECO:0007669"/>
    <property type="project" value="UniProtKB-UniRule"/>
</dbReference>
<keyword evidence="4 5" id="KW-0520">NAD</keyword>
<dbReference type="SUPFAM" id="SSF52283">
    <property type="entry name" value="Formate/glycerate dehydrogenase catalytic domain-like"/>
    <property type="match status" value="1"/>
</dbReference>
<dbReference type="NCBIfam" id="TIGR00936">
    <property type="entry name" value="ahcY"/>
    <property type="match status" value="1"/>
</dbReference>
<dbReference type="SMART" id="SM00997">
    <property type="entry name" value="AdoHcyase_NAD"/>
    <property type="match status" value="1"/>
</dbReference>
<comment type="catalytic activity">
    <reaction evidence="5 8">
        <text>S-adenosyl-L-homocysteine + H2O = L-homocysteine + adenosine</text>
        <dbReference type="Rhea" id="RHEA:21708"/>
        <dbReference type="ChEBI" id="CHEBI:15377"/>
        <dbReference type="ChEBI" id="CHEBI:16335"/>
        <dbReference type="ChEBI" id="CHEBI:57856"/>
        <dbReference type="ChEBI" id="CHEBI:58199"/>
        <dbReference type="EC" id="3.13.2.1"/>
    </reaction>
</comment>
<evidence type="ECO:0000256" key="8">
    <source>
        <dbReference type="RuleBase" id="RU000548"/>
    </source>
</evidence>
<feature type="binding site" evidence="5">
    <location>
        <position position="197"/>
    </location>
    <ligand>
        <name>NAD(+)</name>
        <dbReference type="ChEBI" id="CHEBI:57540"/>
    </ligand>
</feature>
<evidence type="ECO:0000256" key="5">
    <source>
        <dbReference type="HAMAP-Rule" id="MF_00563"/>
    </source>
</evidence>
<dbReference type="InterPro" id="IPR042172">
    <property type="entry name" value="Adenosylhomocyst_ase-like_sf"/>
</dbReference>
<dbReference type="InterPro" id="IPR020082">
    <property type="entry name" value="S-Ado-L-homoCys_hydrolase_CS"/>
</dbReference>
<feature type="binding site" evidence="5 7">
    <location>
        <begin position="163"/>
        <end position="165"/>
    </location>
    <ligand>
        <name>NAD(+)</name>
        <dbReference type="ChEBI" id="CHEBI:57540"/>
    </ligand>
</feature>
<feature type="binding site" evidence="5 6">
    <location>
        <position position="137"/>
    </location>
    <ligand>
        <name>substrate</name>
    </ligand>
</feature>
<evidence type="ECO:0000256" key="1">
    <source>
        <dbReference type="ARBA" id="ARBA00007122"/>
    </source>
</evidence>
<dbReference type="Pfam" id="PF05221">
    <property type="entry name" value="AdoHcyase"/>
    <property type="match status" value="2"/>
</dbReference>
<evidence type="ECO:0000259" key="10">
    <source>
        <dbReference type="SMART" id="SM00997"/>
    </source>
</evidence>
<dbReference type="SMART" id="SM00996">
    <property type="entry name" value="AdoHcyase"/>
    <property type="match status" value="1"/>
</dbReference>
<feature type="binding site" evidence="5 7">
    <location>
        <position position="249"/>
    </location>
    <ligand>
        <name>NAD(+)</name>
        <dbReference type="ChEBI" id="CHEBI:57540"/>
    </ligand>
</feature>
<dbReference type="GO" id="GO:0005829">
    <property type="term" value="C:cytosol"/>
    <property type="evidence" value="ECO:0007669"/>
    <property type="project" value="TreeGrafter"/>
</dbReference>
<keyword evidence="5" id="KW-0963">Cytoplasm</keyword>
<dbReference type="Pfam" id="PF00670">
    <property type="entry name" value="AdoHcyase_NAD"/>
    <property type="match status" value="1"/>
</dbReference>
<comment type="caution">
    <text evidence="11">The sequence shown here is derived from an EMBL/GenBank/DDBJ whole genome shotgun (WGS) entry which is preliminary data.</text>
</comment>
<keyword evidence="3 5" id="KW-0378">Hydrolase</keyword>
<dbReference type="EC" id="3.13.2.1" evidence="5"/>
<feature type="binding site" evidence="5 6">
    <location>
        <position position="162"/>
    </location>
    <ligand>
        <name>substrate</name>
    </ligand>
</feature>
<feature type="binding site" evidence="5 7">
    <location>
        <begin position="305"/>
        <end position="307"/>
    </location>
    <ligand>
        <name>NAD(+)</name>
        <dbReference type="ChEBI" id="CHEBI:57540"/>
    </ligand>
</feature>
<comment type="subcellular location">
    <subcellularLocation>
        <location evidence="5">Cytoplasm</location>
    </subcellularLocation>
</comment>
<reference evidence="11" key="1">
    <citation type="submission" date="2021-12" db="EMBL/GenBank/DDBJ databases">
        <title>Novel species in genus Dyadobacter.</title>
        <authorList>
            <person name="Ma C."/>
        </authorList>
    </citation>
    <scope>NUCLEOTIDE SEQUENCE</scope>
    <source>
        <strain evidence="11">CY399</strain>
    </source>
</reference>
<feature type="binding site" evidence="5 6">
    <location>
        <position position="61"/>
    </location>
    <ligand>
        <name>substrate</name>
    </ligand>
</feature>
<dbReference type="AlphaFoldDB" id="A0A9X1T7T4"/>
<dbReference type="PANTHER" id="PTHR23420">
    <property type="entry name" value="ADENOSYLHOMOCYSTEINASE"/>
    <property type="match status" value="1"/>
</dbReference>
<comment type="pathway">
    <text evidence="5 8">Amino-acid biosynthesis; L-homocysteine biosynthesis; L-homocysteine from S-adenosyl-L-homocysteine: step 1/1.</text>
</comment>
<dbReference type="SUPFAM" id="SSF51735">
    <property type="entry name" value="NAD(P)-binding Rossmann-fold domains"/>
    <property type="match status" value="1"/>
</dbReference>
<dbReference type="PANTHER" id="PTHR23420:SF0">
    <property type="entry name" value="ADENOSYLHOMOCYSTEINASE"/>
    <property type="match status" value="1"/>
</dbReference>
<dbReference type="InterPro" id="IPR036291">
    <property type="entry name" value="NAD(P)-bd_dom_sf"/>
</dbReference>
<evidence type="ECO:0000256" key="2">
    <source>
        <dbReference type="ARBA" id="ARBA00022563"/>
    </source>
</evidence>
<dbReference type="PROSITE" id="PS00739">
    <property type="entry name" value="ADOHCYASE_2"/>
    <property type="match status" value="1"/>
</dbReference>
<feature type="binding site" evidence="7">
    <location>
        <position position="359"/>
    </location>
    <ligand>
        <name>NAD(+)</name>
        <dbReference type="ChEBI" id="CHEBI:57540"/>
    </ligand>
</feature>
<feature type="binding site" evidence="7">
    <location>
        <begin position="228"/>
        <end position="233"/>
    </location>
    <ligand>
        <name>NAD(+)</name>
        <dbReference type="ChEBI" id="CHEBI:57540"/>
    </ligand>
</feature>
<dbReference type="GO" id="GO:0071269">
    <property type="term" value="P:L-homocysteine biosynthetic process"/>
    <property type="evidence" value="ECO:0007669"/>
    <property type="project" value="UniProtKB-UniRule"/>
</dbReference>
<feature type="domain" description="S-adenosyl-L-homocysteine hydrolase NAD binding" evidence="10">
    <location>
        <begin position="197"/>
        <end position="358"/>
    </location>
</feature>
<proteinExistence type="inferred from homology"/>
<feature type="binding site" evidence="5">
    <location>
        <begin position="226"/>
        <end position="231"/>
    </location>
    <ligand>
        <name>NAD(+)</name>
        <dbReference type="ChEBI" id="CHEBI:57540"/>
    </ligand>
</feature>
<comment type="cofactor">
    <cofactor evidence="5 7 8">
        <name>NAD(+)</name>
        <dbReference type="ChEBI" id="CHEBI:57540"/>
    </cofactor>
    <text evidence="5 7 8">Binds 1 NAD(+) per subunit.</text>
</comment>
<dbReference type="FunFam" id="3.40.50.720:FF:000004">
    <property type="entry name" value="Adenosylhomocysteinase"/>
    <property type="match status" value="1"/>
</dbReference>
<name>A0A9X1T7T4_9BACT</name>
<feature type="binding site" evidence="5 7">
    <location>
        <position position="352"/>
    </location>
    <ligand>
        <name>NAD(+)</name>
        <dbReference type="ChEBI" id="CHEBI:57540"/>
    </ligand>
</feature>
<protein>
    <recommendedName>
        <fullName evidence="5">Adenosylhomocysteinase</fullName>
        <ecNumber evidence="5">3.13.2.1</ecNumber>
    </recommendedName>
    <alternativeName>
        <fullName evidence="5">S-adenosyl-L-homocysteine hydrolase</fullName>
        <shortName evidence="5">AdoHcyase</shortName>
    </alternativeName>
</protein>
<evidence type="ECO:0000256" key="3">
    <source>
        <dbReference type="ARBA" id="ARBA00022801"/>
    </source>
</evidence>
<keyword evidence="12" id="KW-1185">Reference proteome</keyword>
<dbReference type="GO" id="GO:0004013">
    <property type="term" value="F:adenosylhomocysteinase activity"/>
    <property type="evidence" value="ECO:0007669"/>
    <property type="project" value="UniProtKB-UniRule"/>
</dbReference>
<evidence type="ECO:0000256" key="4">
    <source>
        <dbReference type="ARBA" id="ARBA00023027"/>
    </source>
</evidence>
<keyword evidence="2 5" id="KW-0554">One-carbon metabolism</keyword>
<dbReference type="PIRSF" id="PIRSF001109">
    <property type="entry name" value="Ad_hcy_hydrolase"/>
    <property type="match status" value="1"/>
</dbReference>
<dbReference type="HAMAP" id="MF_00563">
    <property type="entry name" value="AdoHcyase"/>
    <property type="match status" value="1"/>
</dbReference>
<feature type="binding site" evidence="5 6">
    <location>
        <position position="192"/>
    </location>
    <ligand>
        <name>substrate</name>
    </ligand>
</feature>
<dbReference type="RefSeq" id="WP_234611492.1">
    <property type="nucleotide sequence ID" value="NZ_CP098806.1"/>
</dbReference>
<feature type="binding site" evidence="5 6">
    <location>
        <position position="196"/>
    </location>
    <ligand>
        <name>substrate</name>
    </ligand>
</feature>
<dbReference type="InterPro" id="IPR015878">
    <property type="entry name" value="Ado_hCys_hydrolase_NAD-bd"/>
</dbReference>
<evidence type="ECO:0000313" key="11">
    <source>
        <dbReference type="EMBL" id="MCF0039021.1"/>
    </source>
</evidence>
<dbReference type="PROSITE" id="PS00738">
    <property type="entry name" value="ADOHCYASE_1"/>
    <property type="match status" value="1"/>
</dbReference>
<comment type="similarity">
    <text evidence="1 5 9">Belongs to the adenosylhomocysteinase family.</text>
</comment>
<dbReference type="FunFam" id="3.40.50.1480:FF:000004">
    <property type="entry name" value="Adenosylhomocysteinase"/>
    <property type="match status" value="1"/>
</dbReference>
<dbReference type="GO" id="GO:0033353">
    <property type="term" value="P:S-adenosylmethionine cycle"/>
    <property type="evidence" value="ECO:0007669"/>
    <property type="project" value="TreeGrafter"/>
</dbReference>
<evidence type="ECO:0000256" key="9">
    <source>
        <dbReference type="RuleBase" id="RU004166"/>
    </source>
</evidence>
<gene>
    <name evidence="5 11" type="primary">ahcY</name>
    <name evidence="11" type="ORF">LXM24_02905</name>
</gene>
<feature type="binding site" evidence="5">
    <location>
        <position position="284"/>
    </location>
    <ligand>
        <name>NAD(+)</name>
        <dbReference type="ChEBI" id="CHEBI:57540"/>
    </ligand>
</feature>
<sequence length="438" mass="47752">MATSTETYIPYKVKDISLAEWGRKEITLAEAEMPGLMSIRAEYGPSQPLAGARVAGCLHMTIQTAVLIETLTALGAEVTWSSCNIFSTQDHAAAAIAAAGIPVYAWKGMNEEEFNWCIEQTLFFGEDRKPLNMILDDGGDLTNMVFDEYPELIEGIKGLSEETTTGVLRLYDRLKNGTLHLPAINVNDSVTKSKFDNKYGCRESLVDSIRRATDLMLAGKVAVVAGYGDVGKGSAESLRGAGCRVLVTEIDPICALQAAMDGFEVVTMDEAATRANIFVTATGNYKIITDRHFLAMRDKAVVCNIGHFDNEIDMAWLNSTYGDSKVQIKPQVDIYSVAGKDVIVLAEGRLVNLGCAMGHPSFVMSCSFSNQTLAQIELWTNTAAYDKKVYVLPKALDEKVAAFHLGHVGAKLETLSDEQAAYIGVSIEGPFKSETYRY</sequence>
<evidence type="ECO:0000313" key="12">
    <source>
        <dbReference type="Proteomes" id="UP001139700"/>
    </source>
</evidence>
<evidence type="ECO:0000256" key="6">
    <source>
        <dbReference type="PIRSR" id="PIRSR001109-1"/>
    </source>
</evidence>
<dbReference type="Proteomes" id="UP001139700">
    <property type="component" value="Unassembled WGS sequence"/>
</dbReference>
<organism evidence="11 12">
    <name type="scientific">Dyadobacter fanqingshengii</name>
    <dbReference type="NCBI Taxonomy" id="2906443"/>
    <lineage>
        <taxon>Bacteria</taxon>
        <taxon>Pseudomonadati</taxon>
        <taxon>Bacteroidota</taxon>
        <taxon>Cytophagia</taxon>
        <taxon>Cytophagales</taxon>
        <taxon>Spirosomataceae</taxon>
        <taxon>Dyadobacter</taxon>
    </lineage>
</organism>
<dbReference type="Gene3D" id="3.40.50.1480">
    <property type="entry name" value="Adenosylhomocysteinase-like"/>
    <property type="match status" value="2"/>
</dbReference>
<dbReference type="InterPro" id="IPR000043">
    <property type="entry name" value="Adenosylhomocysteinase-like"/>
</dbReference>